<dbReference type="CDD" id="cd06223">
    <property type="entry name" value="PRTases_typeI"/>
    <property type="match status" value="1"/>
</dbReference>
<dbReference type="EC" id="2.4.2.14" evidence="3 8"/>
<dbReference type="Gene3D" id="3.60.20.10">
    <property type="entry name" value="Glutamine Phosphoribosylpyrophosphate, subunit 1, domain 1"/>
    <property type="match status" value="2"/>
</dbReference>
<comment type="similarity">
    <text evidence="2 8">In the C-terminal section; belongs to the purine/pyrimidine phosphoribosyltransferase family.</text>
</comment>
<dbReference type="RefSeq" id="WP_187533460.1">
    <property type="nucleotide sequence ID" value="NZ_CBCSHU010000007.1"/>
</dbReference>
<dbReference type="InterPro" id="IPR029055">
    <property type="entry name" value="Ntn_hydrolases_N"/>
</dbReference>
<keyword evidence="7" id="KW-0315">Glutamine amidotransferase</keyword>
<dbReference type="Pfam" id="PF00156">
    <property type="entry name" value="Pribosyltran"/>
    <property type="match status" value="1"/>
</dbReference>
<comment type="cofactor">
    <cofactor evidence="9">
        <name>Mg(2+)</name>
        <dbReference type="ChEBI" id="CHEBI:18420"/>
    </cofactor>
    <text evidence="9">Binds 1 Mg(2+) ion per subunit.</text>
</comment>
<keyword evidence="5 8" id="KW-0808">Transferase</keyword>
<feature type="domain" description="Glutamine amidotransferase type-2" evidence="10">
    <location>
        <begin position="1"/>
        <end position="169"/>
    </location>
</feature>
<organism evidence="11 12">
    <name type="scientific">Erysipelothrix inopinata</name>
    <dbReference type="NCBI Taxonomy" id="225084"/>
    <lineage>
        <taxon>Bacteria</taxon>
        <taxon>Bacillati</taxon>
        <taxon>Bacillota</taxon>
        <taxon>Erysipelotrichia</taxon>
        <taxon>Erysipelotrichales</taxon>
        <taxon>Erysipelotrichaceae</taxon>
        <taxon>Erysipelothrix</taxon>
    </lineage>
</organism>
<keyword evidence="4 8" id="KW-0328">Glycosyltransferase</keyword>
<name>A0A7G9RXK5_9FIRM</name>
<feature type="binding site" evidence="9">
    <location>
        <position position="295"/>
    </location>
    <ligand>
        <name>Mg(2+)</name>
        <dbReference type="ChEBI" id="CHEBI:18420"/>
    </ligand>
</feature>
<protein>
    <recommendedName>
        <fullName evidence="3 8">Amidophosphoribosyltransferase</fullName>
        <shortName evidence="8">ATase</shortName>
        <ecNumber evidence="3 8">2.4.2.14</ecNumber>
    </recommendedName>
    <alternativeName>
        <fullName evidence="8">Glutamine phosphoribosylpyrophosphate amidotransferase</fullName>
    </alternativeName>
</protein>
<dbReference type="SUPFAM" id="SSF53271">
    <property type="entry name" value="PRTase-like"/>
    <property type="match status" value="1"/>
</dbReference>
<dbReference type="PROSITE" id="PS51278">
    <property type="entry name" value="GATASE_TYPE_2"/>
    <property type="match status" value="1"/>
</dbReference>
<dbReference type="Pfam" id="PF13537">
    <property type="entry name" value="GATase_7"/>
    <property type="match status" value="1"/>
</dbReference>
<dbReference type="InterPro" id="IPR000836">
    <property type="entry name" value="PRTase_dom"/>
</dbReference>
<evidence type="ECO:0000256" key="4">
    <source>
        <dbReference type="ARBA" id="ARBA00022676"/>
    </source>
</evidence>
<evidence type="ECO:0000256" key="2">
    <source>
        <dbReference type="ARBA" id="ARBA00010138"/>
    </source>
</evidence>
<dbReference type="PANTHER" id="PTHR11907">
    <property type="entry name" value="AMIDOPHOSPHORIBOSYLTRANSFERASE"/>
    <property type="match status" value="1"/>
</dbReference>
<evidence type="ECO:0000313" key="11">
    <source>
        <dbReference type="EMBL" id="QNN60330.1"/>
    </source>
</evidence>
<dbReference type="InterPro" id="IPR005854">
    <property type="entry name" value="PurF"/>
</dbReference>
<feature type="binding site" evidence="9">
    <location>
        <position position="294"/>
    </location>
    <ligand>
        <name>Mg(2+)</name>
        <dbReference type="ChEBI" id="CHEBI:18420"/>
    </ligand>
</feature>
<reference evidence="11 12" key="1">
    <citation type="submission" date="2020-08" db="EMBL/GenBank/DDBJ databases">
        <title>Genome sequence of Erysipelothrix inopinata DSM 15511T.</title>
        <authorList>
            <person name="Hyun D.-W."/>
            <person name="Bae J.-W."/>
        </authorList>
    </citation>
    <scope>NUCLEOTIDE SEQUENCE [LARGE SCALE GENOMIC DNA]</scope>
    <source>
        <strain evidence="11 12">DSM 15511</strain>
    </source>
</reference>
<proteinExistence type="inferred from homology"/>
<dbReference type="UniPathway" id="UPA00074">
    <property type="reaction ID" value="UER00124"/>
</dbReference>
<evidence type="ECO:0000256" key="3">
    <source>
        <dbReference type="ARBA" id="ARBA00011941"/>
    </source>
</evidence>
<evidence type="ECO:0000256" key="9">
    <source>
        <dbReference type="PIRSR" id="PIRSR000485-2"/>
    </source>
</evidence>
<evidence type="ECO:0000259" key="10">
    <source>
        <dbReference type="PROSITE" id="PS51278"/>
    </source>
</evidence>
<dbReference type="Gene3D" id="3.40.50.2020">
    <property type="match status" value="1"/>
</dbReference>
<dbReference type="SUPFAM" id="SSF56235">
    <property type="entry name" value="N-terminal nucleophile aminohydrolases (Ntn hydrolases)"/>
    <property type="match status" value="1"/>
</dbReference>
<comment type="catalytic activity">
    <reaction evidence="8">
        <text>5-phospho-beta-D-ribosylamine + L-glutamate + diphosphate = 5-phospho-alpha-D-ribose 1-diphosphate + L-glutamine + H2O</text>
        <dbReference type="Rhea" id="RHEA:14905"/>
        <dbReference type="ChEBI" id="CHEBI:15377"/>
        <dbReference type="ChEBI" id="CHEBI:29985"/>
        <dbReference type="ChEBI" id="CHEBI:33019"/>
        <dbReference type="ChEBI" id="CHEBI:58017"/>
        <dbReference type="ChEBI" id="CHEBI:58359"/>
        <dbReference type="ChEBI" id="CHEBI:58681"/>
        <dbReference type="EC" id="2.4.2.14"/>
    </reaction>
</comment>
<keyword evidence="9" id="KW-0460">Magnesium</keyword>
<gene>
    <name evidence="11" type="ORF">H9L01_08115</name>
</gene>
<dbReference type="GO" id="GO:0004044">
    <property type="term" value="F:amidophosphoribosyltransferase activity"/>
    <property type="evidence" value="ECO:0007669"/>
    <property type="project" value="UniProtKB-EC"/>
</dbReference>
<comment type="pathway">
    <text evidence="1 8">Purine metabolism; IMP biosynthesis via de novo pathway; N(1)-(5-phospho-D-ribosyl)glycinamide from 5-phospho-alpha-D-ribose 1-diphosphate: step 1/2.</text>
</comment>
<dbReference type="InterPro" id="IPR017932">
    <property type="entry name" value="GATase_2_dom"/>
</dbReference>
<dbReference type="KEGG" id="eio:H9L01_08115"/>
<dbReference type="GO" id="GO:0046872">
    <property type="term" value="F:metal ion binding"/>
    <property type="evidence" value="ECO:0007669"/>
    <property type="project" value="UniProtKB-KW"/>
</dbReference>
<sequence>MSGLIGCISFQNEDVIPTLIKGIYGLQHRGQDGIGIGLWLDETEVIFHHSSTIDTMNPVDIHASVACAMTRYAFTNQKKKEPMMPIRVDNSLIIEDGKSRLDGDYAQAQIKISPSSMICSRDLMGIKPLVLGRIKKTWIVASESCAIESLGGSVLRDIMPGETIVIDENGLKSLQSSKHHQPHLCLFEMVYIARPDSTIDGQLVYQCRQQMGHELAKEHPVNADIVVGSPDSGMIAALGYSEETQIPYQKALVKNRYVNRTFINANPSERNNHVQIKISVVSRLVKGKSVVLVDDSIVRGTTIKHIVKLLKEAGASEVHIRVSSPPVLFADNLSIDIPNPKNLMCHGKTEEDLIHELGCDSIKFLSLEKLISSCHQPHFYTEYFDGKSIAEDGGYYGKDI</sequence>
<dbReference type="GO" id="GO:0009113">
    <property type="term" value="P:purine nucleobase biosynthetic process"/>
    <property type="evidence" value="ECO:0007669"/>
    <property type="project" value="InterPro"/>
</dbReference>
<evidence type="ECO:0000313" key="12">
    <source>
        <dbReference type="Proteomes" id="UP000515928"/>
    </source>
</evidence>
<dbReference type="GO" id="GO:0006189">
    <property type="term" value="P:'de novo' IMP biosynthetic process"/>
    <property type="evidence" value="ECO:0007669"/>
    <property type="project" value="UniProtKB-UniPathway"/>
</dbReference>
<evidence type="ECO:0000256" key="5">
    <source>
        <dbReference type="ARBA" id="ARBA00022679"/>
    </source>
</evidence>
<keyword evidence="12" id="KW-1185">Reference proteome</keyword>
<dbReference type="Proteomes" id="UP000515928">
    <property type="component" value="Chromosome"/>
</dbReference>
<evidence type="ECO:0000256" key="6">
    <source>
        <dbReference type="ARBA" id="ARBA00022755"/>
    </source>
</evidence>
<accession>A0A7G9RXK5</accession>
<evidence type="ECO:0000256" key="7">
    <source>
        <dbReference type="ARBA" id="ARBA00022962"/>
    </source>
</evidence>
<dbReference type="AlphaFoldDB" id="A0A7G9RXK5"/>
<feature type="binding site" evidence="9">
    <location>
        <position position="232"/>
    </location>
    <ligand>
        <name>Mg(2+)</name>
        <dbReference type="ChEBI" id="CHEBI:18420"/>
    </ligand>
</feature>
<dbReference type="PIRSF" id="PIRSF000485">
    <property type="entry name" value="Amd_phspho_trans"/>
    <property type="match status" value="1"/>
</dbReference>
<keyword evidence="6 8" id="KW-0658">Purine biosynthesis</keyword>
<dbReference type="EMBL" id="CP060715">
    <property type="protein sequence ID" value="QNN60330.1"/>
    <property type="molecule type" value="Genomic_DNA"/>
</dbReference>
<dbReference type="InterPro" id="IPR029057">
    <property type="entry name" value="PRTase-like"/>
</dbReference>
<evidence type="ECO:0000256" key="8">
    <source>
        <dbReference type="PIRNR" id="PIRNR000485"/>
    </source>
</evidence>
<keyword evidence="9" id="KW-0479">Metal-binding</keyword>
<evidence type="ECO:0000256" key="1">
    <source>
        <dbReference type="ARBA" id="ARBA00005209"/>
    </source>
</evidence>